<dbReference type="InterPro" id="IPR055132">
    <property type="entry name" value="RNase_J_b_CASP"/>
</dbReference>
<feature type="binding site" evidence="12">
    <location>
        <position position="72"/>
    </location>
    <ligand>
        <name>Zn(2+)</name>
        <dbReference type="ChEBI" id="CHEBI:29105"/>
        <label>1</label>
        <note>catalytic</note>
    </ligand>
</feature>
<dbReference type="HOGENOM" id="CLU_008727_3_1_9"/>
<dbReference type="eggNOG" id="COG0595">
    <property type="taxonomic scope" value="Bacteria"/>
</dbReference>
<dbReference type="InterPro" id="IPR041636">
    <property type="entry name" value="RNase_J_C"/>
</dbReference>
<keyword evidence="3 12" id="KW-0479">Metal-binding</keyword>
<dbReference type="InterPro" id="IPR001279">
    <property type="entry name" value="Metallo-B-lactamas"/>
</dbReference>
<dbReference type="SUPFAM" id="SSF56281">
    <property type="entry name" value="Metallo-hydrolase/oxidoreductase"/>
    <property type="match status" value="1"/>
</dbReference>
<keyword evidence="8 9" id="KW-0694">RNA-binding</keyword>
<dbReference type="KEGG" id="hor:Hore_15520"/>
<proteinExistence type="inferred from homology"/>
<comment type="cofactor">
    <cofactor evidence="12">
        <name>Zn(2+)</name>
        <dbReference type="ChEBI" id="CHEBI:29105"/>
    </cofactor>
    <text evidence="12">Binds 2 Zn(2+) ions per subunit. It is not clear if Zn(2+) or Mg(2+) is physiologically important.</text>
</comment>
<feature type="binding site" evidence="12">
    <location>
        <position position="387"/>
    </location>
    <ligand>
        <name>Zn(2+)</name>
        <dbReference type="ChEBI" id="CHEBI:29105"/>
        <label>1</label>
        <note>catalytic</note>
    </ligand>
</feature>
<comment type="subcellular location">
    <subcellularLocation>
        <location evidence="9">Cytoplasm</location>
    </subcellularLocation>
</comment>
<dbReference type="OrthoDB" id="9758375at2"/>
<name>B8CYD2_HALOH</name>
<feature type="binding site" evidence="12">
    <location>
        <position position="70"/>
    </location>
    <ligand>
        <name>Zn(2+)</name>
        <dbReference type="ChEBI" id="CHEBI:29105"/>
        <label>1</label>
        <note>catalytic</note>
    </ligand>
</feature>
<dbReference type="Pfam" id="PF07521">
    <property type="entry name" value="RMMBL"/>
    <property type="match status" value="1"/>
</dbReference>
<feature type="binding site" evidence="12">
    <location>
        <position position="45"/>
    </location>
    <ligand>
        <name>Ca(2+)</name>
        <dbReference type="ChEBI" id="CHEBI:29108"/>
    </ligand>
</feature>
<dbReference type="PROSITE" id="PS01292">
    <property type="entry name" value="UPF0036"/>
    <property type="match status" value="1"/>
</dbReference>
<dbReference type="PANTHER" id="PTHR43694:SF1">
    <property type="entry name" value="RIBONUCLEASE J"/>
    <property type="match status" value="1"/>
</dbReference>
<protein>
    <recommendedName>
        <fullName evidence="9">Ribonuclease J</fullName>
        <shortName evidence="9">RNase J</shortName>
        <ecNumber evidence="9">3.1.-.-</ecNumber>
    </recommendedName>
</protein>
<comment type="subunit">
    <text evidence="9">Homodimer, may be a subunit of the RNA degradosome.</text>
</comment>
<feature type="active site" description="Proton donor" evidence="10">
    <location>
        <position position="192"/>
    </location>
</feature>
<dbReference type="PANTHER" id="PTHR43694">
    <property type="entry name" value="RIBONUCLEASE J"/>
    <property type="match status" value="1"/>
</dbReference>
<feature type="binding site" evidence="12">
    <location>
        <position position="138"/>
    </location>
    <ligand>
        <name>Zn(2+)</name>
        <dbReference type="ChEBI" id="CHEBI:29105"/>
        <label>1</label>
        <note>catalytic</note>
    </ligand>
</feature>
<dbReference type="CDD" id="cd07714">
    <property type="entry name" value="RNaseJ_MBL-fold"/>
    <property type="match status" value="1"/>
</dbReference>
<dbReference type="AlphaFoldDB" id="B8CYD2"/>
<keyword evidence="5 9" id="KW-0378">Hydrolase</keyword>
<organism evidence="14 15">
    <name type="scientific">Halothermothrix orenii (strain H 168 / OCM 544 / DSM 9562)</name>
    <dbReference type="NCBI Taxonomy" id="373903"/>
    <lineage>
        <taxon>Bacteria</taxon>
        <taxon>Bacillati</taxon>
        <taxon>Bacillota</taxon>
        <taxon>Clostridia</taxon>
        <taxon>Halanaerobiales</taxon>
        <taxon>Halothermotrichaceae</taxon>
        <taxon>Halothermothrix</taxon>
    </lineage>
</organism>
<evidence type="ECO:0000256" key="10">
    <source>
        <dbReference type="PIRSR" id="PIRSR004803-1"/>
    </source>
</evidence>
<feature type="active site" description="Proton acceptor" evidence="10">
    <location>
        <position position="365"/>
    </location>
</feature>
<evidence type="ECO:0000256" key="12">
    <source>
        <dbReference type="PIRSR" id="PIRSR004803-3"/>
    </source>
</evidence>
<evidence type="ECO:0000256" key="5">
    <source>
        <dbReference type="ARBA" id="ARBA00022801"/>
    </source>
</evidence>
<dbReference type="Pfam" id="PF17770">
    <property type="entry name" value="RNase_J_C"/>
    <property type="match status" value="1"/>
</dbReference>
<dbReference type="EC" id="3.1.-.-" evidence="9"/>
<sequence>MPQKISIIPLGGCREIGNNMIVIESKKDIIILDSGVLFPEDDDFGYELIIPDISYLVERKKKIRGIIFSHGHEDHIGAVPFLLERINPPLFGTDLTMGLIKSKLEDAGLIDRARLKTVNHRSKLILGDFELDFCHVNHSIPGAVATRIKTPVGYIVYTGDYKFDQTPVNTGQTDYQKLSDWGKEGIRVLLGDSTNAEREGHSLSERVVAQNIEEGFKLINGRIIVATFSTNIHRIQHIISAARKTGRKVAVAGRSMFNTIQVAADLGYLDIPPGLLITLDEANKMEPGNIVLLMTGSQGEYGAALTRLSRGDHRDMEIKPGDTVFMSASPIPGNEKAIGNTINRLYSLGAEVIYNGMLDIHASGHACQEEIKLMINLTGPDYLVPVHGEFRHLFHHAQLARQAGVPVQNILIPDNGQKIDVFPKRVKMGNKIEVNKTLIEGYRVCDNGKEILGERKKMARQGYINILMFVNKNGELKNKPVIISRGFTSNRDSRELLKKVKEKVQKLIEEFQNNRHGDPADLKSRVNYEVNNLIYDKLKRAPLITPFIIQVNQDRR</sequence>
<dbReference type="EMBL" id="CP001098">
    <property type="protein sequence ID" value="ACL70301.1"/>
    <property type="molecule type" value="Genomic_DNA"/>
</dbReference>
<dbReference type="Gene3D" id="3.40.50.10710">
    <property type="entry name" value="Metallo-hydrolase/oxidoreductase"/>
    <property type="match status" value="1"/>
</dbReference>
<evidence type="ECO:0000259" key="13">
    <source>
        <dbReference type="SMART" id="SM00849"/>
    </source>
</evidence>
<dbReference type="GO" id="GO:0006364">
    <property type="term" value="P:rRNA processing"/>
    <property type="evidence" value="ECO:0007669"/>
    <property type="project" value="UniProtKB-UniRule"/>
</dbReference>
<comment type="cofactor">
    <cofactor evidence="12">
        <name>Ca(2+)</name>
        <dbReference type="ChEBI" id="CHEBI:29108"/>
    </cofactor>
    <text evidence="12">Binds 1 Ca(2+) cation per subunit. Seen in 1 crystal structure, it is not clear if it is physiologically important.</text>
</comment>
<feature type="domain" description="Metallo-beta-lactamase" evidence="13">
    <location>
        <begin position="17"/>
        <end position="212"/>
    </location>
</feature>
<keyword evidence="2 9" id="KW-0540">Nuclease</keyword>
<evidence type="ECO:0000256" key="4">
    <source>
        <dbReference type="ARBA" id="ARBA00022759"/>
    </source>
</evidence>
<feature type="binding site" evidence="12">
    <location>
        <position position="75"/>
    </location>
    <ligand>
        <name>Zn(2+)</name>
        <dbReference type="ChEBI" id="CHEBI:29105"/>
        <label>1</label>
        <note>catalytic</note>
    </ligand>
</feature>
<feature type="binding site" evidence="12">
    <location>
        <position position="160"/>
    </location>
    <ligand>
        <name>Zn(2+)</name>
        <dbReference type="ChEBI" id="CHEBI:29105"/>
        <label>1</label>
        <note>catalytic</note>
    </ligand>
</feature>
<dbReference type="InterPro" id="IPR042173">
    <property type="entry name" value="RNase_J_2"/>
</dbReference>
<dbReference type="InterPro" id="IPR011108">
    <property type="entry name" value="RMMBL"/>
</dbReference>
<dbReference type="Gene3D" id="3.60.15.10">
    <property type="entry name" value="Ribonuclease Z/Hydroxyacylglutathione hydrolase-like"/>
    <property type="match status" value="1"/>
</dbReference>
<evidence type="ECO:0000313" key="15">
    <source>
        <dbReference type="Proteomes" id="UP000000719"/>
    </source>
</evidence>
<dbReference type="Pfam" id="PF00753">
    <property type="entry name" value="Lactamase_B"/>
    <property type="match status" value="1"/>
</dbReference>
<dbReference type="HAMAP" id="MF_01491">
    <property type="entry name" value="RNase_J_bact"/>
    <property type="match status" value="1"/>
</dbReference>
<evidence type="ECO:0000256" key="6">
    <source>
        <dbReference type="ARBA" id="ARBA00022833"/>
    </source>
</evidence>
<keyword evidence="6 12" id="KW-0862">Zinc</keyword>
<evidence type="ECO:0000256" key="9">
    <source>
        <dbReference type="HAMAP-Rule" id="MF_01491"/>
    </source>
</evidence>
<dbReference type="STRING" id="373903.Hore_15520"/>
<dbReference type="Gene3D" id="3.10.20.580">
    <property type="match status" value="1"/>
</dbReference>
<dbReference type="NCBIfam" id="TIGR00649">
    <property type="entry name" value="MG423"/>
    <property type="match status" value="1"/>
</dbReference>
<dbReference type="Pfam" id="PF22505">
    <property type="entry name" value="RNase_J_b_CASP"/>
    <property type="match status" value="1"/>
</dbReference>
<keyword evidence="7 9" id="KW-0269">Exonuclease</keyword>
<evidence type="ECO:0000256" key="11">
    <source>
        <dbReference type="PIRSR" id="PIRSR004803-2"/>
    </source>
</evidence>
<dbReference type="Proteomes" id="UP000000719">
    <property type="component" value="Chromosome"/>
</dbReference>
<dbReference type="PIRSF" id="PIRSF004803">
    <property type="entry name" value="RnjA"/>
    <property type="match status" value="1"/>
</dbReference>
<keyword evidence="4 9" id="KW-0255">Endonuclease</keyword>
<feature type="binding site" evidence="11">
    <location>
        <begin position="229"/>
        <end position="231"/>
    </location>
    <ligand>
        <name>substrate</name>
    </ligand>
</feature>
<evidence type="ECO:0000256" key="7">
    <source>
        <dbReference type="ARBA" id="ARBA00022839"/>
    </source>
</evidence>
<evidence type="ECO:0000256" key="2">
    <source>
        <dbReference type="ARBA" id="ARBA00022722"/>
    </source>
</evidence>
<dbReference type="GO" id="GO:0005737">
    <property type="term" value="C:cytoplasm"/>
    <property type="evidence" value="ECO:0007669"/>
    <property type="project" value="UniProtKB-SubCell"/>
</dbReference>
<dbReference type="GO" id="GO:0004534">
    <property type="term" value="F:5'-3' RNA exonuclease activity"/>
    <property type="evidence" value="ECO:0007669"/>
    <property type="project" value="UniProtKB-UniRule"/>
</dbReference>
<dbReference type="InterPro" id="IPR001587">
    <property type="entry name" value="RNase_J_CS"/>
</dbReference>
<evidence type="ECO:0000256" key="1">
    <source>
        <dbReference type="ARBA" id="ARBA00022490"/>
    </source>
</evidence>
<dbReference type="InterPro" id="IPR004613">
    <property type="entry name" value="RNase_J"/>
</dbReference>
<gene>
    <name evidence="9" type="primary">rnj</name>
    <name evidence="14" type="ordered locus">Hore_15520</name>
</gene>
<keyword evidence="9" id="KW-0698">rRNA processing</keyword>
<dbReference type="InterPro" id="IPR030854">
    <property type="entry name" value="RNase_J_bac"/>
</dbReference>
<evidence type="ECO:0000256" key="3">
    <source>
        <dbReference type="ARBA" id="ARBA00022723"/>
    </source>
</evidence>
<comment type="function">
    <text evidence="9">An RNase that has 5'-3' exonuclease and possibly endonuclease activity. Involved in maturation of rRNA and in some organisms also mRNA maturation and/or decay.</text>
</comment>
<evidence type="ECO:0000313" key="14">
    <source>
        <dbReference type="EMBL" id="ACL70301.1"/>
    </source>
</evidence>
<comment type="similarity">
    <text evidence="9">Belongs to the metallo-beta-lactamase superfamily. RNA-metabolizing metallo-beta-lactamase-like family. Bacterial RNase J subfamily.</text>
</comment>
<dbReference type="SMART" id="SM00849">
    <property type="entry name" value="Lactamase_B"/>
    <property type="match status" value="1"/>
</dbReference>
<feature type="binding site" evidence="12">
    <location>
        <position position="74"/>
    </location>
    <ligand>
        <name>Zn(2+)</name>
        <dbReference type="ChEBI" id="CHEBI:29105"/>
        <label>1</label>
        <note>catalytic</note>
    </ligand>
</feature>
<evidence type="ECO:0000256" key="8">
    <source>
        <dbReference type="ARBA" id="ARBA00022884"/>
    </source>
</evidence>
<feature type="binding site" evidence="9 11">
    <location>
        <begin position="361"/>
        <end position="365"/>
    </location>
    <ligand>
        <name>substrate</name>
    </ligand>
</feature>
<dbReference type="GO" id="GO:0004521">
    <property type="term" value="F:RNA endonuclease activity"/>
    <property type="evidence" value="ECO:0007669"/>
    <property type="project" value="UniProtKB-UniRule"/>
</dbReference>
<reference evidence="14 15" key="1">
    <citation type="journal article" date="2009" name="PLoS ONE">
        <title>Genome analysis of the anaerobic thermohalophilic bacterium Halothermothrix orenii.</title>
        <authorList>
            <person name="Mavromatis K."/>
            <person name="Ivanova N."/>
            <person name="Anderson I."/>
            <person name="Lykidis A."/>
            <person name="Hooper S.D."/>
            <person name="Sun H."/>
            <person name="Kunin V."/>
            <person name="Lapidus A."/>
            <person name="Hugenholtz P."/>
            <person name="Patel B."/>
            <person name="Kyrpides N.C."/>
        </authorList>
    </citation>
    <scope>NUCLEOTIDE SEQUENCE [LARGE SCALE GENOMIC DNA]</scope>
    <source>
        <strain evidence="15">H 168 / OCM 544 / DSM 9562</strain>
    </source>
</reference>
<keyword evidence="1 9" id="KW-0963">Cytoplasm</keyword>
<keyword evidence="15" id="KW-1185">Reference proteome</keyword>
<dbReference type="RefSeq" id="WP_012636484.1">
    <property type="nucleotide sequence ID" value="NC_011899.1"/>
</dbReference>
<dbReference type="InterPro" id="IPR036866">
    <property type="entry name" value="RibonucZ/Hydroxyglut_hydro"/>
</dbReference>
<dbReference type="GO" id="GO:0003723">
    <property type="term" value="F:RNA binding"/>
    <property type="evidence" value="ECO:0007669"/>
    <property type="project" value="UniProtKB-UniRule"/>
</dbReference>
<dbReference type="GO" id="GO:0008270">
    <property type="term" value="F:zinc ion binding"/>
    <property type="evidence" value="ECO:0007669"/>
    <property type="project" value="InterPro"/>
</dbReference>
<keyword evidence="12" id="KW-0106">Calcium</keyword>
<accession>B8CYD2</accession>